<name>A0ABP8X1A4_9MICC</name>
<organism evidence="2 3">
    <name type="scientific">Kocuria gwangalliensis</name>
    <dbReference type="NCBI Taxonomy" id="501592"/>
    <lineage>
        <taxon>Bacteria</taxon>
        <taxon>Bacillati</taxon>
        <taxon>Actinomycetota</taxon>
        <taxon>Actinomycetes</taxon>
        <taxon>Micrococcales</taxon>
        <taxon>Micrococcaceae</taxon>
        <taxon>Kocuria</taxon>
    </lineage>
</organism>
<protein>
    <submittedName>
        <fullName evidence="2">Fic family protein</fullName>
    </submittedName>
</protein>
<keyword evidence="3" id="KW-1185">Reference proteome</keyword>
<dbReference type="Proteomes" id="UP001501446">
    <property type="component" value="Unassembled WGS sequence"/>
</dbReference>
<reference evidence="3" key="1">
    <citation type="journal article" date="2019" name="Int. J. Syst. Evol. Microbiol.">
        <title>The Global Catalogue of Microorganisms (GCM) 10K type strain sequencing project: providing services to taxonomists for standard genome sequencing and annotation.</title>
        <authorList>
            <consortium name="The Broad Institute Genomics Platform"/>
            <consortium name="The Broad Institute Genome Sequencing Center for Infectious Disease"/>
            <person name="Wu L."/>
            <person name="Ma J."/>
        </authorList>
    </citation>
    <scope>NUCLEOTIDE SEQUENCE [LARGE SCALE GENOMIC DNA]</scope>
    <source>
        <strain evidence="3">JCM 18958</strain>
    </source>
</reference>
<evidence type="ECO:0000259" key="1">
    <source>
        <dbReference type="PROSITE" id="PS51459"/>
    </source>
</evidence>
<dbReference type="SUPFAM" id="SSF46785">
    <property type="entry name" value="Winged helix' DNA-binding domain"/>
    <property type="match status" value="1"/>
</dbReference>
<feature type="domain" description="Fido" evidence="1">
    <location>
        <begin position="109"/>
        <end position="260"/>
    </location>
</feature>
<sequence length="380" mass="42354">MQPIVFPHIPFDGSLASALFDLERVRVDFRTERLADPLTLELRRLFQGLTSIMSARIEGNRTTVADVIAETRRAQSTGEDAQDAVREILQLEEATRYIDRLVEEETLRISHKLVRDLHQLSVNGLEREGDPHPGSYRTTPVAISGARHIPPEPAAIQADMDQLIDFANQDVLSQQQLIQVALVHHRFVWIHPFANGNGRVSRLLTYAMLTNRGYTSPSDARPLNPTAVFGADRQAYYDNLAVADSLSEDGTLAWCHYMIRGLRDDLFSVTQLSDRLFIADEVFAPALNAAVAGGDVKESDANVLYEVARRGKCKPGDLRDVLPGSPSSRSHKLKKLLDANLLLKVRNPAGYGIGLWQNQLTIHVVRRLDELGMLPSVLKD</sequence>
<dbReference type="PANTHER" id="PTHR13504:SF38">
    <property type="entry name" value="FIDO DOMAIN-CONTAINING PROTEIN"/>
    <property type="match status" value="1"/>
</dbReference>
<dbReference type="InterPro" id="IPR040198">
    <property type="entry name" value="Fido_containing"/>
</dbReference>
<evidence type="ECO:0000313" key="3">
    <source>
        <dbReference type="Proteomes" id="UP001501446"/>
    </source>
</evidence>
<dbReference type="InterPro" id="IPR036390">
    <property type="entry name" value="WH_DNA-bd_sf"/>
</dbReference>
<gene>
    <name evidence="2" type="ORF">GCM10025781_16550</name>
</gene>
<proteinExistence type="predicted"/>
<accession>A0ABP8X1A4</accession>
<dbReference type="Pfam" id="PF02661">
    <property type="entry name" value="Fic"/>
    <property type="match status" value="1"/>
</dbReference>
<evidence type="ECO:0000313" key="2">
    <source>
        <dbReference type="EMBL" id="GAA4699092.1"/>
    </source>
</evidence>
<dbReference type="SUPFAM" id="SSF140931">
    <property type="entry name" value="Fic-like"/>
    <property type="match status" value="1"/>
</dbReference>
<dbReference type="InterPro" id="IPR036597">
    <property type="entry name" value="Fido-like_dom_sf"/>
</dbReference>
<dbReference type="PANTHER" id="PTHR13504">
    <property type="entry name" value="FIDO DOMAIN-CONTAINING PROTEIN DDB_G0283145"/>
    <property type="match status" value="1"/>
</dbReference>
<dbReference type="InterPro" id="IPR003812">
    <property type="entry name" value="Fido"/>
</dbReference>
<dbReference type="PROSITE" id="PS51459">
    <property type="entry name" value="FIDO"/>
    <property type="match status" value="1"/>
</dbReference>
<dbReference type="EMBL" id="BAABLN010000023">
    <property type="protein sequence ID" value="GAA4699092.1"/>
    <property type="molecule type" value="Genomic_DNA"/>
</dbReference>
<dbReference type="RefSeq" id="WP_303381751.1">
    <property type="nucleotide sequence ID" value="NZ_BAABLN010000023.1"/>
</dbReference>
<comment type="caution">
    <text evidence="2">The sequence shown here is derived from an EMBL/GenBank/DDBJ whole genome shotgun (WGS) entry which is preliminary data.</text>
</comment>
<dbReference type="Gene3D" id="1.10.3290.10">
    <property type="entry name" value="Fido-like domain"/>
    <property type="match status" value="1"/>
</dbReference>